<dbReference type="GO" id="GO:0016740">
    <property type="term" value="F:transferase activity"/>
    <property type="evidence" value="ECO:0007669"/>
    <property type="project" value="UniProtKB-KW"/>
</dbReference>
<dbReference type="Proteomes" id="UP000501060">
    <property type="component" value="Chromosome"/>
</dbReference>
<evidence type="ECO:0000256" key="5">
    <source>
        <dbReference type="ARBA" id="ARBA00022840"/>
    </source>
</evidence>
<dbReference type="RefSeq" id="WP_169605042.1">
    <property type="nucleotide sequence ID" value="NZ_CP051481.1"/>
</dbReference>
<dbReference type="EMBL" id="CP051481">
    <property type="protein sequence ID" value="QJG66991.1"/>
    <property type="molecule type" value="Genomic_DNA"/>
</dbReference>
<dbReference type="InterPro" id="IPR018027">
    <property type="entry name" value="Asn/Gln_amidotransferase"/>
</dbReference>
<comment type="similarity">
    <text evidence="1 10">Belongs to the GatB/GatE family. GatB subfamily.</text>
</comment>
<dbReference type="Pfam" id="PF02637">
    <property type="entry name" value="GatB_Yqey"/>
    <property type="match status" value="1"/>
</dbReference>
<feature type="domain" description="Asn/Gln amidotransferase" evidence="11">
    <location>
        <begin position="325"/>
        <end position="474"/>
    </location>
</feature>
<keyword evidence="13" id="KW-1185">Reference proteome</keyword>
<dbReference type="PANTHER" id="PTHR11659:SF0">
    <property type="entry name" value="GLUTAMYL-TRNA(GLN) AMIDOTRANSFERASE SUBUNIT B, MITOCHONDRIAL"/>
    <property type="match status" value="1"/>
</dbReference>
<evidence type="ECO:0000256" key="1">
    <source>
        <dbReference type="ARBA" id="ARBA00005306"/>
    </source>
</evidence>
<evidence type="ECO:0000313" key="12">
    <source>
        <dbReference type="EMBL" id="QJG66991.1"/>
    </source>
</evidence>
<dbReference type="InterPro" id="IPR014746">
    <property type="entry name" value="Gln_synth/guanido_kin_cat_dom"/>
</dbReference>
<dbReference type="GO" id="GO:0006412">
    <property type="term" value="P:translation"/>
    <property type="evidence" value="ECO:0007669"/>
    <property type="project" value="UniProtKB-UniRule"/>
</dbReference>
<accession>A0A858U4M4</accession>
<dbReference type="PANTHER" id="PTHR11659">
    <property type="entry name" value="GLUTAMYL-TRNA GLN AMIDOTRANSFERASE SUBUNIT B MITOCHONDRIAL AND PROKARYOTIC PET112-RELATED"/>
    <property type="match status" value="1"/>
</dbReference>
<evidence type="ECO:0000256" key="9">
    <source>
        <dbReference type="ARBA" id="ARBA00047913"/>
    </source>
</evidence>
<reference evidence="12 13" key="1">
    <citation type="submission" date="2020-04" db="EMBL/GenBank/DDBJ databases">
        <title>Novel Mycoplasma species detected in Phocoena phocoena (harbor porpoise) from the USA.</title>
        <authorList>
            <person name="Volokhov D.V."/>
        </authorList>
    </citation>
    <scope>NUCLEOTIDE SEQUENCE [LARGE SCALE GENOMIC DNA]</scope>
    <source>
        <strain evidence="12 13">Phocoena C-264-GEN</strain>
    </source>
</reference>
<dbReference type="InterPro" id="IPR004413">
    <property type="entry name" value="GatB"/>
</dbReference>
<dbReference type="SUPFAM" id="SSF89095">
    <property type="entry name" value="GatB/YqeY motif"/>
    <property type="match status" value="1"/>
</dbReference>
<evidence type="ECO:0000313" key="13">
    <source>
        <dbReference type="Proteomes" id="UP000501060"/>
    </source>
</evidence>
<keyword evidence="3 10" id="KW-0436">Ligase</keyword>
<dbReference type="InterPro" id="IPR017958">
    <property type="entry name" value="Gln-tRNA_amidoTrfase_suB_CS"/>
</dbReference>
<dbReference type="AlphaFoldDB" id="A0A858U4M4"/>
<evidence type="ECO:0000256" key="10">
    <source>
        <dbReference type="HAMAP-Rule" id="MF_00121"/>
    </source>
</evidence>
<proteinExistence type="inferred from homology"/>
<sequence length="476" mass="55015">MFKKDWEPVIGIEIHLELNTKTKMFSSAPNVFSLEPNKGVNVIDLAYPGTLPLLNKQAVIFGIKLAKALKMKVDNELHFDRKNYFYTDLPKGYQITQQFRPIGSDGVLPIEINNKIKNIDIERIHLEEDTAKQIHEGDTTFINYNRAGVPLIEIVSKPVIKSAKEAVEYINNIRLIALSLGISDAKMSEGSLRADVNISVREKGTEQFNTRVEIKNLNSLSNVEKAIEYEMQWQIEQHEKGIEFEQQTKRFDEASQTNKMMRSKSSAVDYKYFPEPNIPIIQLTDELINSVNVDELPWERKQRYIENNLNNVQYEQLIQNMEYANFIDRLCNISNISLKKITNIFFSQIVSFLNEKSIQISELPLSYEEFVFIIEQMEENKLLKHSLNVIMNSRMLEENINIEEIIKSNDLKAKDLSLEITSMINEILNSNKDLMEEYTTRPDRVVKFVVGQVMKLSKGQANPVQTKEILLKALEK</sequence>
<evidence type="ECO:0000256" key="7">
    <source>
        <dbReference type="ARBA" id="ARBA00024799"/>
    </source>
</evidence>
<dbReference type="InterPro" id="IPR003789">
    <property type="entry name" value="Asn/Gln_tRNA_amidoTrase-B-like"/>
</dbReference>
<dbReference type="GO" id="GO:0050567">
    <property type="term" value="F:glutaminyl-tRNA synthase (glutamine-hydrolyzing) activity"/>
    <property type="evidence" value="ECO:0007669"/>
    <property type="project" value="UniProtKB-UniRule"/>
</dbReference>
<dbReference type="HAMAP" id="MF_00121">
    <property type="entry name" value="GatB"/>
    <property type="match status" value="1"/>
</dbReference>
<evidence type="ECO:0000256" key="2">
    <source>
        <dbReference type="ARBA" id="ARBA00011123"/>
    </source>
</evidence>
<dbReference type="NCBIfam" id="NF004014">
    <property type="entry name" value="PRK05477.1-4"/>
    <property type="match status" value="1"/>
</dbReference>
<dbReference type="SMART" id="SM00845">
    <property type="entry name" value="GatB_Yqey"/>
    <property type="match status" value="1"/>
</dbReference>
<dbReference type="GO" id="GO:0070681">
    <property type="term" value="P:glutaminyl-tRNAGln biosynthesis via transamidation"/>
    <property type="evidence" value="ECO:0007669"/>
    <property type="project" value="TreeGrafter"/>
</dbReference>
<dbReference type="PROSITE" id="PS01234">
    <property type="entry name" value="GATB"/>
    <property type="match status" value="1"/>
</dbReference>
<evidence type="ECO:0000256" key="6">
    <source>
        <dbReference type="ARBA" id="ARBA00022917"/>
    </source>
</evidence>
<keyword evidence="6 10" id="KW-0648">Protein biosynthesis</keyword>
<dbReference type="Pfam" id="PF02934">
    <property type="entry name" value="GatB_N"/>
    <property type="match status" value="1"/>
</dbReference>
<dbReference type="GO" id="GO:0005524">
    <property type="term" value="F:ATP binding"/>
    <property type="evidence" value="ECO:0007669"/>
    <property type="project" value="UniProtKB-KW"/>
</dbReference>
<dbReference type="KEGG" id="mphe:HGG69_01480"/>
<dbReference type="NCBIfam" id="NF004012">
    <property type="entry name" value="PRK05477.1-2"/>
    <property type="match status" value="1"/>
</dbReference>
<dbReference type="NCBIfam" id="TIGR00133">
    <property type="entry name" value="gatB"/>
    <property type="match status" value="1"/>
</dbReference>
<dbReference type="InterPro" id="IPR017959">
    <property type="entry name" value="Asn/Gln-tRNA_amidoTrfase_suB/E"/>
</dbReference>
<comment type="subunit">
    <text evidence="2 10">Heterotrimer of A, B and C subunits.</text>
</comment>
<comment type="function">
    <text evidence="7 10">Allows the formation of correctly charged Asn-tRNA(Asn) or Gln-tRNA(Gln) through the transamidation of misacylated Asp-tRNA(Asn) or Glu-tRNA(Gln) in organisms which lack either or both of asparaginyl-tRNA or glutaminyl-tRNA synthetases. The reaction takes place in the presence of glutamine and ATP through an activated phospho-Asp-tRNA(Asn) or phospho-Glu-tRNA(Gln).</text>
</comment>
<evidence type="ECO:0000256" key="8">
    <source>
        <dbReference type="ARBA" id="ARBA00047380"/>
    </source>
</evidence>
<protein>
    <recommendedName>
        <fullName evidence="10">Aspartyl/glutamyl-tRNA(Asn/Gln) amidotransferase subunit B</fullName>
        <shortName evidence="10">Asp/Glu-ADT subunit B</shortName>
        <ecNumber evidence="10">6.3.5.-</ecNumber>
    </recommendedName>
</protein>
<dbReference type="InterPro" id="IPR006075">
    <property type="entry name" value="Asn/Gln-tRNA_Trfase_suB/E_cat"/>
</dbReference>
<evidence type="ECO:0000256" key="3">
    <source>
        <dbReference type="ARBA" id="ARBA00022598"/>
    </source>
</evidence>
<gene>
    <name evidence="10 12" type="primary">gatB</name>
    <name evidence="12" type="ORF">HGG69_01480</name>
</gene>
<comment type="catalytic activity">
    <reaction evidence="8 10">
        <text>L-aspartyl-tRNA(Asn) + L-glutamine + ATP + H2O = L-asparaginyl-tRNA(Asn) + L-glutamate + ADP + phosphate + 2 H(+)</text>
        <dbReference type="Rhea" id="RHEA:14513"/>
        <dbReference type="Rhea" id="RHEA-COMP:9674"/>
        <dbReference type="Rhea" id="RHEA-COMP:9677"/>
        <dbReference type="ChEBI" id="CHEBI:15377"/>
        <dbReference type="ChEBI" id="CHEBI:15378"/>
        <dbReference type="ChEBI" id="CHEBI:29985"/>
        <dbReference type="ChEBI" id="CHEBI:30616"/>
        <dbReference type="ChEBI" id="CHEBI:43474"/>
        <dbReference type="ChEBI" id="CHEBI:58359"/>
        <dbReference type="ChEBI" id="CHEBI:78515"/>
        <dbReference type="ChEBI" id="CHEBI:78516"/>
        <dbReference type="ChEBI" id="CHEBI:456216"/>
    </reaction>
</comment>
<name>A0A858U4M4_9MOLU</name>
<organism evidence="12 13">
    <name type="scientific">Mycoplasma phocoenae</name>
    <dbReference type="NCBI Taxonomy" id="754517"/>
    <lineage>
        <taxon>Bacteria</taxon>
        <taxon>Bacillati</taxon>
        <taxon>Mycoplasmatota</taxon>
        <taxon>Mollicutes</taxon>
        <taxon>Mycoplasmataceae</taxon>
        <taxon>Mycoplasma</taxon>
    </lineage>
</organism>
<keyword evidence="12" id="KW-0808">Transferase</keyword>
<comment type="catalytic activity">
    <reaction evidence="9 10">
        <text>L-glutamyl-tRNA(Gln) + L-glutamine + ATP + H2O = L-glutaminyl-tRNA(Gln) + L-glutamate + ADP + phosphate + H(+)</text>
        <dbReference type="Rhea" id="RHEA:17521"/>
        <dbReference type="Rhea" id="RHEA-COMP:9681"/>
        <dbReference type="Rhea" id="RHEA-COMP:9684"/>
        <dbReference type="ChEBI" id="CHEBI:15377"/>
        <dbReference type="ChEBI" id="CHEBI:15378"/>
        <dbReference type="ChEBI" id="CHEBI:29985"/>
        <dbReference type="ChEBI" id="CHEBI:30616"/>
        <dbReference type="ChEBI" id="CHEBI:43474"/>
        <dbReference type="ChEBI" id="CHEBI:58359"/>
        <dbReference type="ChEBI" id="CHEBI:78520"/>
        <dbReference type="ChEBI" id="CHEBI:78521"/>
        <dbReference type="ChEBI" id="CHEBI:456216"/>
    </reaction>
</comment>
<dbReference type="InterPro" id="IPR023168">
    <property type="entry name" value="GatB_Yqey_C_2"/>
</dbReference>
<keyword evidence="5 10" id="KW-0067">ATP-binding</keyword>
<evidence type="ECO:0000259" key="11">
    <source>
        <dbReference type="SMART" id="SM00845"/>
    </source>
</evidence>
<evidence type="ECO:0000256" key="4">
    <source>
        <dbReference type="ARBA" id="ARBA00022741"/>
    </source>
</evidence>
<dbReference type="Gene3D" id="1.10.10.410">
    <property type="match status" value="1"/>
</dbReference>
<dbReference type="SUPFAM" id="SSF55931">
    <property type="entry name" value="Glutamine synthetase/guanido kinase"/>
    <property type="match status" value="1"/>
</dbReference>
<keyword evidence="4 10" id="KW-0547">Nucleotide-binding</keyword>
<dbReference type="EC" id="6.3.5.-" evidence="10"/>